<dbReference type="EMBL" id="UGVI01000002">
    <property type="protein sequence ID" value="SUF08985.1"/>
    <property type="molecule type" value="Genomic_DNA"/>
</dbReference>
<feature type="transmembrane region" description="Helical" evidence="1">
    <location>
        <begin position="6"/>
        <end position="24"/>
    </location>
</feature>
<evidence type="ECO:0000256" key="1">
    <source>
        <dbReference type="SAM" id="Phobius"/>
    </source>
</evidence>
<dbReference type="Proteomes" id="UP000254569">
    <property type="component" value="Unassembled WGS sequence"/>
</dbReference>
<sequence length="114" mass="12271">MEIVVVGAIAVAVLVGFDQLALWAERRGWIYWRRRKSGGSADAGAGMLGVMDGLFSPGTRHAVEEIAGKQNGRIDLSIGDDGRIDLDSGRVCLPTFDKPVQERPFDVGSDGRLT</sequence>
<dbReference type="AlphaFoldDB" id="A0A379PSB0"/>
<accession>A0A379PSB0</accession>
<proteinExistence type="predicted"/>
<dbReference type="OrthoDB" id="3259637at2"/>
<organism evidence="2 3">
    <name type="scientific">Rhodococcus gordoniae</name>
    <dbReference type="NCBI Taxonomy" id="223392"/>
    <lineage>
        <taxon>Bacteria</taxon>
        <taxon>Bacillati</taxon>
        <taxon>Actinomycetota</taxon>
        <taxon>Actinomycetes</taxon>
        <taxon>Mycobacteriales</taxon>
        <taxon>Nocardiaceae</taxon>
        <taxon>Rhodococcus</taxon>
    </lineage>
</organism>
<reference evidence="2 3" key="1">
    <citation type="submission" date="2018-06" db="EMBL/GenBank/DDBJ databases">
        <authorList>
            <consortium name="Pathogen Informatics"/>
            <person name="Doyle S."/>
        </authorList>
    </citation>
    <scope>NUCLEOTIDE SEQUENCE [LARGE SCALE GENOMIC DNA]</scope>
    <source>
        <strain evidence="2 3">NCTC13296</strain>
    </source>
</reference>
<keyword evidence="1" id="KW-0812">Transmembrane</keyword>
<dbReference type="RefSeq" id="WP_064065364.1">
    <property type="nucleotide sequence ID" value="NZ_LPZN01000069.1"/>
</dbReference>
<protein>
    <submittedName>
        <fullName evidence="2">Uncharacterized protein</fullName>
    </submittedName>
</protein>
<gene>
    <name evidence="2" type="ORF">NCTC13296_04182</name>
</gene>
<name>A0A379PSB0_9NOCA</name>
<keyword evidence="3" id="KW-1185">Reference proteome</keyword>
<evidence type="ECO:0000313" key="3">
    <source>
        <dbReference type="Proteomes" id="UP000254569"/>
    </source>
</evidence>
<evidence type="ECO:0000313" key="2">
    <source>
        <dbReference type="EMBL" id="SUF08985.1"/>
    </source>
</evidence>
<keyword evidence="1" id="KW-0472">Membrane</keyword>
<keyword evidence="1" id="KW-1133">Transmembrane helix</keyword>